<organism evidence="3 4">
    <name type="scientific">Luteimonas terrae</name>
    <dbReference type="NCBI Taxonomy" id="1530191"/>
    <lineage>
        <taxon>Bacteria</taxon>
        <taxon>Pseudomonadati</taxon>
        <taxon>Pseudomonadota</taxon>
        <taxon>Gammaproteobacteria</taxon>
        <taxon>Lysobacterales</taxon>
        <taxon>Lysobacteraceae</taxon>
        <taxon>Luteimonas</taxon>
    </lineage>
</organism>
<accession>A0A4R5UD13</accession>
<dbReference type="Proteomes" id="UP000295543">
    <property type="component" value="Unassembled WGS sequence"/>
</dbReference>
<comment type="caution">
    <text evidence="3">The sequence shown here is derived from an EMBL/GenBank/DDBJ whole genome shotgun (WGS) entry which is preliminary data.</text>
</comment>
<keyword evidence="1" id="KW-0812">Transmembrane</keyword>
<dbReference type="Pfam" id="PF13828">
    <property type="entry name" value="DUF4190"/>
    <property type="match status" value="1"/>
</dbReference>
<protein>
    <submittedName>
        <fullName evidence="3">DUF4190 domain-containing protein</fullName>
    </submittedName>
</protein>
<dbReference type="InterPro" id="IPR025241">
    <property type="entry name" value="DUF4190"/>
</dbReference>
<evidence type="ECO:0000256" key="1">
    <source>
        <dbReference type="SAM" id="Phobius"/>
    </source>
</evidence>
<sequence length="96" mass="10001">MSAPVAFRRTSTLAIVSLVSGLLGWSMLPFIGSLVAIVTGHLARSEIRRRPDAFEGDGLAVTGLVLGYAMVAMSILGLLFVFLVFGGVMAAIAAYA</sequence>
<dbReference type="AlphaFoldDB" id="A0A4R5UD13"/>
<feature type="domain" description="DUF4190" evidence="2">
    <location>
        <begin position="13"/>
        <end position="76"/>
    </location>
</feature>
<keyword evidence="1" id="KW-1133">Transmembrane helix</keyword>
<name>A0A4R5UD13_9GAMM</name>
<evidence type="ECO:0000259" key="2">
    <source>
        <dbReference type="Pfam" id="PF13828"/>
    </source>
</evidence>
<dbReference type="RefSeq" id="WP_133392511.1">
    <property type="nucleotide sequence ID" value="NZ_SMTG01000002.1"/>
</dbReference>
<keyword evidence="4" id="KW-1185">Reference proteome</keyword>
<evidence type="ECO:0000313" key="3">
    <source>
        <dbReference type="EMBL" id="TDK32996.1"/>
    </source>
</evidence>
<proteinExistence type="predicted"/>
<feature type="transmembrane region" description="Helical" evidence="1">
    <location>
        <begin position="12"/>
        <end position="38"/>
    </location>
</feature>
<evidence type="ECO:0000313" key="4">
    <source>
        <dbReference type="Proteomes" id="UP000295543"/>
    </source>
</evidence>
<dbReference type="EMBL" id="SMTG01000002">
    <property type="protein sequence ID" value="TDK32996.1"/>
    <property type="molecule type" value="Genomic_DNA"/>
</dbReference>
<gene>
    <name evidence="3" type="ORF">E2F49_02780</name>
</gene>
<feature type="transmembrane region" description="Helical" evidence="1">
    <location>
        <begin position="59"/>
        <end position="92"/>
    </location>
</feature>
<keyword evidence="1" id="KW-0472">Membrane</keyword>
<reference evidence="3 4" key="1">
    <citation type="submission" date="2019-03" db="EMBL/GenBank/DDBJ databases">
        <title>Luteimonas zhaokaii sp.nov., isolated from the rectal contents of Plateau pika in Yushu, Qinghai Province, China.</title>
        <authorList>
            <person name="Zhang G."/>
        </authorList>
    </citation>
    <scope>NUCLEOTIDE SEQUENCE [LARGE SCALE GENOMIC DNA]</scope>
    <source>
        <strain evidence="3 4">THG-MD21</strain>
    </source>
</reference>
<dbReference type="OrthoDB" id="6183992at2"/>